<reference evidence="2" key="1">
    <citation type="submission" date="2014-09" db="EMBL/GenBank/DDBJ databases">
        <title>Whole genome shotgun sequence of Streptomyces sp. NBRC 110027.</title>
        <authorList>
            <person name="Komaki H."/>
            <person name="Ichikawa N."/>
            <person name="Katano-Makiyama Y."/>
            <person name="Hosoyama A."/>
            <person name="Hashimoto M."/>
            <person name="Uohara A."/>
            <person name="Kitahashi Y."/>
            <person name="Ohji S."/>
            <person name="Kimura A."/>
            <person name="Yamazoe A."/>
            <person name="Igarashi Y."/>
            <person name="Fujita N."/>
        </authorList>
    </citation>
    <scope>NUCLEOTIDE SEQUENCE [LARGE SCALE GENOMIC DNA]</scope>
    <source>
        <strain evidence="2">NBRC 110027</strain>
    </source>
</reference>
<accession>A0A0P4R0L7</accession>
<proteinExistence type="predicted"/>
<protein>
    <submittedName>
        <fullName evidence="1">Uncharacterized protein</fullName>
    </submittedName>
</protein>
<name>A0A0P4R0L7_9ACTN</name>
<gene>
    <name evidence="1" type="ORF">TPA0598_01_06580</name>
</gene>
<evidence type="ECO:0000313" key="2">
    <source>
        <dbReference type="Proteomes" id="UP000048965"/>
    </source>
</evidence>
<dbReference type="EMBL" id="BBNO01000001">
    <property type="protein sequence ID" value="GAO06287.1"/>
    <property type="molecule type" value="Genomic_DNA"/>
</dbReference>
<keyword evidence="2" id="KW-1185">Reference proteome</keyword>
<comment type="caution">
    <text evidence="1">The sequence shown here is derived from an EMBL/GenBank/DDBJ whole genome shotgun (WGS) entry which is preliminary data.</text>
</comment>
<sequence length="52" mass="4807">MGPGDGVTAGCGGWGGWGAGKGAPSVGQGGIYGIVGTYTVGRGSPSGREGLP</sequence>
<dbReference type="Proteomes" id="UP000048965">
    <property type="component" value="Unassembled WGS sequence"/>
</dbReference>
<organism evidence="1 2">
    <name type="scientific">Streptomyces lydicamycinicus</name>
    <dbReference type="NCBI Taxonomy" id="1546107"/>
    <lineage>
        <taxon>Bacteria</taxon>
        <taxon>Bacillati</taxon>
        <taxon>Actinomycetota</taxon>
        <taxon>Actinomycetes</taxon>
        <taxon>Kitasatosporales</taxon>
        <taxon>Streptomycetaceae</taxon>
        <taxon>Streptomyces</taxon>
    </lineage>
</organism>
<reference evidence="1 2" key="2">
    <citation type="journal article" date="2015" name="Stand. Genomic Sci.">
        <title>Draft genome sequence of marine-derived Streptomyces sp. TP-A0598, a producer of anti-MRSA antibiotic lydicamycins.</title>
        <authorList>
            <person name="Komaki H."/>
            <person name="Ichikawa N."/>
            <person name="Hosoyama A."/>
            <person name="Fujita N."/>
            <person name="Igarashi Y."/>
        </authorList>
    </citation>
    <scope>NUCLEOTIDE SEQUENCE [LARGE SCALE GENOMIC DNA]</scope>
    <source>
        <strain evidence="1 2">NBRC 110027</strain>
    </source>
</reference>
<dbReference type="AlphaFoldDB" id="A0A0P4R0L7"/>
<evidence type="ECO:0000313" key="1">
    <source>
        <dbReference type="EMBL" id="GAO06287.1"/>
    </source>
</evidence>